<dbReference type="InterPro" id="IPR017853">
    <property type="entry name" value="GH"/>
</dbReference>
<evidence type="ECO:0000256" key="4">
    <source>
        <dbReference type="ARBA" id="ARBA00022729"/>
    </source>
</evidence>
<reference evidence="15 16" key="1">
    <citation type="submission" date="2013-07" db="EMBL/GenBank/DDBJ databases">
        <authorList>
            <person name="Stoco P.H."/>
            <person name="Wagner G."/>
            <person name="Gerber A."/>
            <person name="Zaha A."/>
            <person name="Thompson C."/>
            <person name="Bartholomeu D.C."/>
            <person name="Luckemeyer D.D."/>
            <person name="Bahia D."/>
            <person name="Loreto E."/>
            <person name="Prestes E.B."/>
            <person name="Lima F.M."/>
            <person name="Rodrigues-Luiz G."/>
            <person name="Vallejo G.A."/>
            <person name="Filho J.F."/>
            <person name="Monteiro K.M."/>
            <person name="Tyler K.M."/>
            <person name="de Almeida L.G."/>
            <person name="Ortiz M.F."/>
            <person name="Siervo M.A."/>
            <person name="de Moraes M.H."/>
            <person name="Cunha O.L."/>
            <person name="Mendonca-Neto R."/>
            <person name="Silva R."/>
            <person name="Teixeira S.M."/>
            <person name="Murta S.M."/>
            <person name="Sincero T.C."/>
            <person name="Mendes T.A."/>
            <person name="Urmenyi T.P."/>
            <person name="Silva V.G."/>
            <person name="da Rocha W.D."/>
            <person name="Andersson B."/>
            <person name="Romanha A.J."/>
            <person name="Steindel M."/>
            <person name="de Vasconcelos A.T."/>
            <person name="Grisard E.C."/>
        </authorList>
    </citation>
    <scope>NUCLEOTIDE SEQUENCE [LARGE SCALE GENOMIC DNA]</scope>
    <source>
        <strain evidence="15 16">SC58</strain>
    </source>
</reference>
<proteinExistence type="inferred from homology"/>
<dbReference type="SUPFAM" id="SSF51011">
    <property type="entry name" value="Glycosyl hydrolase domain"/>
    <property type="match status" value="1"/>
</dbReference>
<keyword evidence="5 10" id="KW-0378">Hydrolase</keyword>
<evidence type="ECO:0000259" key="14">
    <source>
        <dbReference type="Pfam" id="PF21365"/>
    </source>
</evidence>
<dbReference type="GO" id="GO:0005975">
    <property type="term" value="P:carbohydrate metabolic process"/>
    <property type="evidence" value="ECO:0007669"/>
    <property type="project" value="InterPro"/>
</dbReference>
<dbReference type="PANTHER" id="PTHR22762:SF54">
    <property type="entry name" value="BCDNA.GH04962"/>
    <property type="match status" value="1"/>
</dbReference>
<dbReference type="GO" id="GO:0090599">
    <property type="term" value="F:alpha-glucosidase activity"/>
    <property type="evidence" value="ECO:0007669"/>
    <property type="project" value="TreeGrafter"/>
</dbReference>
<accession>A0A061J4K0</accession>
<dbReference type="Proteomes" id="UP000031737">
    <property type="component" value="Unassembled WGS sequence"/>
</dbReference>
<dbReference type="InterPro" id="IPR025887">
    <property type="entry name" value="Glyco_hydro_31_N_dom"/>
</dbReference>
<evidence type="ECO:0000256" key="6">
    <source>
        <dbReference type="ARBA" id="ARBA00022824"/>
    </source>
</evidence>
<dbReference type="GO" id="GO:0005783">
    <property type="term" value="C:endoplasmic reticulum"/>
    <property type="evidence" value="ECO:0007669"/>
    <property type="project" value="UniProtKB-SubCell"/>
</dbReference>
<evidence type="ECO:0000256" key="3">
    <source>
        <dbReference type="ARBA" id="ARBA00007806"/>
    </source>
</evidence>
<dbReference type="InterPro" id="IPR013780">
    <property type="entry name" value="Glyco_hydro_b"/>
</dbReference>
<evidence type="ECO:0000256" key="1">
    <source>
        <dbReference type="ARBA" id="ARBA00004240"/>
    </source>
</evidence>
<dbReference type="EMBL" id="AUPL01001906">
    <property type="protein sequence ID" value="ESL10363.1"/>
    <property type="molecule type" value="Genomic_DNA"/>
</dbReference>
<dbReference type="Pfam" id="PF17137">
    <property type="entry name" value="DUF5110"/>
    <property type="match status" value="1"/>
</dbReference>
<dbReference type="GO" id="GO:0030246">
    <property type="term" value="F:carbohydrate binding"/>
    <property type="evidence" value="ECO:0007669"/>
    <property type="project" value="InterPro"/>
</dbReference>
<dbReference type="Gene3D" id="3.20.20.80">
    <property type="entry name" value="Glycosidases"/>
    <property type="match status" value="1"/>
</dbReference>
<dbReference type="InterPro" id="IPR000322">
    <property type="entry name" value="Glyco_hydro_31_TIM"/>
</dbReference>
<organism evidence="15 16">
    <name type="scientific">Trypanosoma rangeli SC58</name>
    <dbReference type="NCBI Taxonomy" id="429131"/>
    <lineage>
        <taxon>Eukaryota</taxon>
        <taxon>Discoba</taxon>
        <taxon>Euglenozoa</taxon>
        <taxon>Kinetoplastea</taxon>
        <taxon>Metakinetoplastina</taxon>
        <taxon>Trypanosomatida</taxon>
        <taxon>Trypanosomatidae</taxon>
        <taxon>Trypanosoma</taxon>
        <taxon>Herpetosoma</taxon>
    </lineage>
</organism>
<evidence type="ECO:0000259" key="11">
    <source>
        <dbReference type="Pfam" id="PF01055"/>
    </source>
</evidence>
<dbReference type="Pfam" id="PF13802">
    <property type="entry name" value="Gal_mutarotas_2"/>
    <property type="match status" value="1"/>
</dbReference>
<keyword evidence="4" id="KW-0732">Signal</keyword>
<evidence type="ECO:0000256" key="5">
    <source>
        <dbReference type="ARBA" id="ARBA00022801"/>
    </source>
</evidence>
<feature type="domain" description="Glycoside hydrolase family 31 TIM barrel" evidence="11">
    <location>
        <begin position="258"/>
        <end position="593"/>
    </location>
</feature>
<dbReference type="AlphaFoldDB" id="A0A061J4K0"/>
<protein>
    <recommendedName>
        <fullName evidence="9">Glucosidase II subunit alpha</fullName>
    </recommendedName>
</protein>
<evidence type="ECO:0000256" key="2">
    <source>
        <dbReference type="ARBA" id="ARBA00004833"/>
    </source>
</evidence>
<dbReference type="GO" id="GO:0006491">
    <property type="term" value="P:N-glycan processing"/>
    <property type="evidence" value="ECO:0007669"/>
    <property type="project" value="TreeGrafter"/>
</dbReference>
<feature type="domain" description="Glycosyl hydrolase family 31 C-terminal" evidence="14">
    <location>
        <begin position="601"/>
        <end position="687"/>
    </location>
</feature>
<comment type="caution">
    <text evidence="15">The sequence shown here is derived from an EMBL/GenBank/DDBJ whole genome shotgun (WGS) entry which is preliminary data.</text>
</comment>
<comment type="similarity">
    <text evidence="3 10">Belongs to the glycosyl hydrolase 31 family.</text>
</comment>
<dbReference type="CDD" id="cd14752">
    <property type="entry name" value="GH31_N"/>
    <property type="match status" value="1"/>
</dbReference>
<evidence type="ECO:0000313" key="15">
    <source>
        <dbReference type="EMBL" id="ESL10363.1"/>
    </source>
</evidence>
<dbReference type="InterPro" id="IPR033403">
    <property type="entry name" value="DUF5110"/>
</dbReference>
<dbReference type="Pfam" id="PF21365">
    <property type="entry name" value="Glyco_hydro_31_3rd"/>
    <property type="match status" value="1"/>
</dbReference>
<comment type="subcellular location">
    <subcellularLocation>
        <location evidence="1">Endoplasmic reticulum</location>
    </subcellularLocation>
</comment>
<evidence type="ECO:0000256" key="9">
    <source>
        <dbReference type="ARBA" id="ARBA00042895"/>
    </source>
</evidence>
<evidence type="ECO:0000256" key="7">
    <source>
        <dbReference type="ARBA" id="ARBA00023180"/>
    </source>
</evidence>
<dbReference type="Gene3D" id="2.60.40.1760">
    <property type="entry name" value="glycosyl hydrolase (family 31)"/>
    <property type="match status" value="1"/>
</dbReference>
<evidence type="ECO:0000313" key="16">
    <source>
        <dbReference type="Proteomes" id="UP000031737"/>
    </source>
</evidence>
<evidence type="ECO:0000259" key="13">
    <source>
        <dbReference type="Pfam" id="PF17137"/>
    </source>
</evidence>
<keyword evidence="8 10" id="KW-0326">Glycosidase</keyword>
<sequence length="828" mass="94036">MAAPNFFGPYRLLRPLLLLLLLLLATLLVFTAVSVDGVEVMNVASKASLNVSDYGSGVLRLTLTPLTESFYEVKDVVMREPEKVKLDSICEGEKCSISSGLCVVTATVADDVFYASYECSGSVLTSVQVSLGSLEEPSVKFKFPSARRLYGIPEHAMDLPLHKNVTYVMYNNDAFQYKIDDPRPLYGTIPFLLAHSSKTSTGVLFLNSAGMRVTVQEEEEVLGCQWNTEGGLVDLFFFPGPTPFMVQKQHASVTGNTMLPPYFSLGYHQCRWNYRSTNDCLNVDQGFDRHNLPYDVLWLDIEHTDDKKYFTWDKHNFPQPELLVSALASKGRKLVTIKDPHVKRESGYFVHEEATKGNHYVKNAEGTEDYVGKCWSGSSSWVDFYNKRTRDWYATFFHHDRYEGGSHDVHSWVDMNEPSVFEVGDNTLQRNVKHTSDSGKLVDNKYLHNMYSVYNLMSVYQGHIETSKGLSHVKRPFILTRSFFSGAQRYAAMWTGDNMAKWDHLQNSFPELLSISVSNYAFCGADIGGFFFEPDEELFVRWMQAGVFYPFMRAHAHLETKRREPWTFGETATDRIRVALALRYSLLPYLYTQFFLSHKTGSTVLRPLFYEFPHDETLYDEQYTFMFGPSLLASPVLQPGVTEKNVTVPAGSVWYSYATGEVVHPGIFQMSVDMDSIPLFLRGGHIVPAKLRMRRSTFSARHDPFTLYVALNEHGNSDGELFVDDGESFNYETGAYIHRRLSFTENRLTCTTHSNAMSSVLAPPDVRNTVERVMIFGYVGRPKRVIVQTAGDSVGIGREVDYEMQGGALLLRKPDVLIRDDWTIILER</sequence>
<dbReference type="OrthoDB" id="3237269at2759"/>
<keyword evidence="16" id="KW-1185">Reference proteome</keyword>
<evidence type="ECO:0000259" key="12">
    <source>
        <dbReference type="Pfam" id="PF13802"/>
    </source>
</evidence>
<dbReference type="VEuPathDB" id="TriTrypDB:TRSC58_01906"/>
<dbReference type="SUPFAM" id="SSF51445">
    <property type="entry name" value="(Trans)glycosidases"/>
    <property type="match status" value="1"/>
</dbReference>
<feature type="domain" description="DUF5110" evidence="13">
    <location>
        <begin position="706"/>
        <end position="753"/>
    </location>
</feature>
<dbReference type="Gene3D" id="2.60.40.1180">
    <property type="entry name" value="Golgi alpha-mannosidase II"/>
    <property type="match status" value="2"/>
</dbReference>
<keyword evidence="6" id="KW-0256">Endoplasmic reticulum</keyword>
<dbReference type="PANTHER" id="PTHR22762">
    <property type="entry name" value="ALPHA-GLUCOSIDASE"/>
    <property type="match status" value="1"/>
</dbReference>
<name>A0A061J4K0_TRYRA</name>
<feature type="domain" description="Glycoside hydrolase family 31 N-terminal" evidence="12">
    <location>
        <begin position="138"/>
        <end position="211"/>
    </location>
</feature>
<dbReference type="Pfam" id="PF01055">
    <property type="entry name" value="Glyco_hydro_31_2nd"/>
    <property type="match status" value="1"/>
</dbReference>
<dbReference type="CDD" id="cd06603">
    <property type="entry name" value="GH31_GANC_GANAB_alpha"/>
    <property type="match status" value="1"/>
</dbReference>
<evidence type="ECO:0000256" key="10">
    <source>
        <dbReference type="RuleBase" id="RU361185"/>
    </source>
</evidence>
<gene>
    <name evidence="15" type="ORF">TRSC58_01906</name>
</gene>
<keyword evidence="7" id="KW-0325">Glycoprotein</keyword>
<comment type="pathway">
    <text evidence="2">Glycan metabolism; N-glycan metabolism.</text>
</comment>
<dbReference type="InterPro" id="IPR011013">
    <property type="entry name" value="Gal_mutarotase_sf_dom"/>
</dbReference>
<evidence type="ECO:0000256" key="8">
    <source>
        <dbReference type="ARBA" id="ARBA00023295"/>
    </source>
</evidence>
<dbReference type="InterPro" id="IPR048395">
    <property type="entry name" value="Glyco_hydro_31_C"/>
</dbReference>
<dbReference type="SUPFAM" id="SSF74650">
    <property type="entry name" value="Galactose mutarotase-like"/>
    <property type="match status" value="1"/>
</dbReference>